<evidence type="ECO:0000313" key="1">
    <source>
        <dbReference type="EMBL" id="QJA46478.1"/>
    </source>
</evidence>
<dbReference type="EMBL" id="MT144635">
    <property type="protein sequence ID" value="QJH95976.1"/>
    <property type="molecule type" value="Genomic_DNA"/>
</dbReference>
<protein>
    <submittedName>
        <fullName evidence="1">Uncharacterized protein</fullName>
    </submittedName>
</protein>
<dbReference type="EMBL" id="MT144012">
    <property type="protein sequence ID" value="QJA46478.1"/>
    <property type="molecule type" value="Genomic_DNA"/>
</dbReference>
<reference evidence="1" key="1">
    <citation type="submission" date="2020-03" db="EMBL/GenBank/DDBJ databases">
        <title>The deep terrestrial virosphere.</title>
        <authorList>
            <person name="Holmfeldt K."/>
            <person name="Nilsson E."/>
            <person name="Simone D."/>
            <person name="Lopez-Fernandez M."/>
            <person name="Wu X."/>
            <person name="de Brujin I."/>
            <person name="Lundin D."/>
            <person name="Andersson A."/>
            <person name="Bertilsson S."/>
            <person name="Dopson M."/>
        </authorList>
    </citation>
    <scope>NUCLEOTIDE SEQUENCE</scope>
    <source>
        <strain evidence="1">TM448A00443</strain>
        <strain evidence="2">TM448B00565</strain>
    </source>
</reference>
<gene>
    <name evidence="1" type="ORF">TM448A00443_0005</name>
    <name evidence="2" type="ORF">TM448B00565_0016</name>
</gene>
<evidence type="ECO:0000313" key="2">
    <source>
        <dbReference type="EMBL" id="QJH95976.1"/>
    </source>
</evidence>
<sequence length="224" mass="22674">MPNGILGFMAGQGGANAALASGAATAGTGLATGGMSFLLPLLMSLAGGGLSSLFTGDSPQEKALMGVGKDIDANMGWLKSTPYSKGEINTISNQMGQQLTGAADVAAGRLGSAIGEADIPGGQPYGEYYMQALAPTIASGQAGAVDIKKQMMQFFAGMDEETKKNFLSAMGIKAGVGTNLPGTTNVQEGYLSSIGGTDMFAKIFGSLAKAYRDFNYQPIGQGGT</sequence>
<organism evidence="1">
    <name type="scientific">viral metagenome</name>
    <dbReference type="NCBI Taxonomy" id="1070528"/>
    <lineage>
        <taxon>unclassified sequences</taxon>
        <taxon>metagenomes</taxon>
        <taxon>organismal metagenomes</taxon>
    </lineage>
</organism>
<name>A0A6H1ZG19_9ZZZZ</name>
<dbReference type="AlphaFoldDB" id="A0A6H1ZG19"/>
<proteinExistence type="predicted"/>
<accession>A0A6H1ZG19</accession>